<gene>
    <name evidence="7" type="ORF">ALAG00032_LOCUS2662</name>
</gene>
<keyword evidence="5" id="KW-0472">Membrane</keyword>
<reference evidence="7" key="1">
    <citation type="submission" date="2021-01" db="EMBL/GenBank/DDBJ databases">
        <authorList>
            <person name="Corre E."/>
            <person name="Pelletier E."/>
            <person name="Niang G."/>
            <person name="Scheremetjew M."/>
            <person name="Finn R."/>
            <person name="Kale V."/>
            <person name="Holt S."/>
            <person name="Cochrane G."/>
            <person name="Meng A."/>
            <person name="Brown T."/>
            <person name="Cohen L."/>
        </authorList>
    </citation>
    <scope>NUCLEOTIDE SEQUENCE</scope>
    <source>
        <strain evidence="7">CCMP1510</strain>
    </source>
</reference>
<sequence length="272" mass="30319">MQLEKGIIQVLIPAVCLLAAAVVLFSKYRVRNRDRREEYPAVSVPEALRVLTHSNDTEKRKLAAEALCGIMYGEVTIIEELLDEVMRTHAEYCPARADGLTLLDIALEDMLQGSISAARLLLLCTEHDSEWPDEDEWNSFVQAVIVALRATSSSKRHRIAELANAGDSSNLAHAAAILTKRMHHERVTIPEGLFDKKQESCLPDVLPFNTRFCCAECGENLRADLPIEKLRCEICKNVAYCSQKHANVDQERHAFWCCSHIGAPSSSSQSST</sequence>
<protein>
    <recommendedName>
        <fullName evidence="6">MYND-type domain-containing protein</fullName>
    </recommendedName>
</protein>
<dbReference type="InterPro" id="IPR002893">
    <property type="entry name" value="Znf_MYND"/>
</dbReference>
<dbReference type="SUPFAM" id="SSF144232">
    <property type="entry name" value="HIT/MYND zinc finger-like"/>
    <property type="match status" value="1"/>
</dbReference>
<proteinExistence type="predicted"/>
<dbReference type="PROSITE" id="PS50865">
    <property type="entry name" value="ZF_MYND_2"/>
    <property type="match status" value="1"/>
</dbReference>
<keyword evidence="5" id="KW-0812">Transmembrane</keyword>
<dbReference type="EMBL" id="HBIJ01003758">
    <property type="protein sequence ID" value="CAE0361929.1"/>
    <property type="molecule type" value="Transcribed_RNA"/>
</dbReference>
<accession>A0A7S3NI70</accession>
<evidence type="ECO:0000256" key="2">
    <source>
        <dbReference type="ARBA" id="ARBA00022771"/>
    </source>
</evidence>
<evidence type="ECO:0000256" key="1">
    <source>
        <dbReference type="ARBA" id="ARBA00022723"/>
    </source>
</evidence>
<evidence type="ECO:0000256" key="3">
    <source>
        <dbReference type="ARBA" id="ARBA00022833"/>
    </source>
</evidence>
<name>A0A7S3NI70_9STRA</name>
<keyword evidence="1" id="KW-0479">Metal-binding</keyword>
<dbReference type="AlphaFoldDB" id="A0A7S3NI70"/>
<dbReference type="Pfam" id="PF01753">
    <property type="entry name" value="zf-MYND"/>
    <property type="match status" value="1"/>
</dbReference>
<dbReference type="GO" id="GO:0008270">
    <property type="term" value="F:zinc ion binding"/>
    <property type="evidence" value="ECO:0007669"/>
    <property type="project" value="UniProtKB-KW"/>
</dbReference>
<evidence type="ECO:0000259" key="6">
    <source>
        <dbReference type="PROSITE" id="PS50865"/>
    </source>
</evidence>
<evidence type="ECO:0000256" key="4">
    <source>
        <dbReference type="PROSITE-ProRule" id="PRU00134"/>
    </source>
</evidence>
<organism evidence="7">
    <name type="scientific">Aureoumbra lagunensis</name>
    <dbReference type="NCBI Taxonomy" id="44058"/>
    <lineage>
        <taxon>Eukaryota</taxon>
        <taxon>Sar</taxon>
        <taxon>Stramenopiles</taxon>
        <taxon>Ochrophyta</taxon>
        <taxon>Pelagophyceae</taxon>
        <taxon>Pelagomonadales</taxon>
        <taxon>Aureoumbra</taxon>
    </lineage>
</organism>
<feature type="transmembrane region" description="Helical" evidence="5">
    <location>
        <begin position="6"/>
        <end position="26"/>
    </location>
</feature>
<evidence type="ECO:0000256" key="5">
    <source>
        <dbReference type="SAM" id="Phobius"/>
    </source>
</evidence>
<evidence type="ECO:0000313" key="7">
    <source>
        <dbReference type="EMBL" id="CAE0361929.1"/>
    </source>
</evidence>
<keyword evidence="3" id="KW-0862">Zinc</keyword>
<feature type="domain" description="MYND-type" evidence="6">
    <location>
        <begin position="214"/>
        <end position="257"/>
    </location>
</feature>
<keyword evidence="2 4" id="KW-0863">Zinc-finger</keyword>
<keyword evidence="5" id="KW-1133">Transmembrane helix</keyword>